<dbReference type="CDD" id="cd16917">
    <property type="entry name" value="HATPase_UhpB-NarQ-NarX-like"/>
    <property type="match status" value="1"/>
</dbReference>
<keyword evidence="7" id="KW-0067">ATP-binding</keyword>
<dbReference type="InterPro" id="IPR036890">
    <property type="entry name" value="HATPase_C_sf"/>
</dbReference>
<keyword evidence="6 12" id="KW-0418">Kinase</keyword>
<dbReference type="RefSeq" id="WP_241054942.1">
    <property type="nucleotide sequence ID" value="NZ_JAKZBV010000001.1"/>
</dbReference>
<evidence type="ECO:0000313" key="12">
    <source>
        <dbReference type="EMBL" id="MCH6471268.1"/>
    </source>
</evidence>
<comment type="catalytic activity">
    <reaction evidence="1">
        <text>ATP + protein L-histidine = ADP + protein N-phospho-L-histidine.</text>
        <dbReference type="EC" id="2.7.13.3"/>
    </reaction>
</comment>
<dbReference type="Proteomes" id="UP001202922">
    <property type="component" value="Unassembled WGS sequence"/>
</dbReference>
<keyword evidence="10" id="KW-1133">Transmembrane helix</keyword>
<dbReference type="Pfam" id="PF07730">
    <property type="entry name" value="HisKA_3"/>
    <property type="match status" value="1"/>
</dbReference>
<dbReference type="EC" id="2.7.13.3" evidence="2"/>
<evidence type="ECO:0000256" key="7">
    <source>
        <dbReference type="ARBA" id="ARBA00022840"/>
    </source>
</evidence>
<accession>A0ABS9U3J7</accession>
<evidence type="ECO:0000256" key="6">
    <source>
        <dbReference type="ARBA" id="ARBA00022777"/>
    </source>
</evidence>
<evidence type="ECO:0000259" key="11">
    <source>
        <dbReference type="SMART" id="SM00387"/>
    </source>
</evidence>
<keyword evidence="8" id="KW-0902">Two-component regulatory system</keyword>
<comment type="caution">
    <text evidence="12">The sequence shown here is derived from an EMBL/GenBank/DDBJ whole genome shotgun (WGS) entry which is preliminary data.</text>
</comment>
<evidence type="ECO:0000256" key="2">
    <source>
        <dbReference type="ARBA" id="ARBA00012438"/>
    </source>
</evidence>
<feature type="transmembrane region" description="Helical" evidence="10">
    <location>
        <begin position="153"/>
        <end position="174"/>
    </location>
</feature>
<dbReference type="SUPFAM" id="SSF55874">
    <property type="entry name" value="ATPase domain of HSP90 chaperone/DNA topoisomerase II/histidine kinase"/>
    <property type="match status" value="1"/>
</dbReference>
<dbReference type="GO" id="GO:0016301">
    <property type="term" value="F:kinase activity"/>
    <property type="evidence" value="ECO:0007669"/>
    <property type="project" value="UniProtKB-KW"/>
</dbReference>
<evidence type="ECO:0000256" key="5">
    <source>
        <dbReference type="ARBA" id="ARBA00022741"/>
    </source>
</evidence>
<feature type="region of interest" description="Disordered" evidence="9">
    <location>
        <begin position="1"/>
        <end position="25"/>
    </location>
</feature>
<sequence length="395" mass="42403">MRARQDDDGEGLVPDGRAASSWHSGPWRHRRLPWPARLAGAIVLALVQLAGTHVASVHQTGARPLDVVGIILLAAGPALLLALRWRPGPVAAAVAAVTIVYFALGYPWGPVLISPALAFLFATAAGARRWTWASGAVVIAGVAAWGLPSGDWLRPAAVAAWTAVVVLIGEGLRVRRERLAARRREWEARRREARDQERLDLARDIHDVVAHSLSLINVRASVALHLAERRPEELRPALEAIKQASHEALGEVRELLGVLRQDVPVTPGAPLERVPALIEDARGTGLDVTLDAELDPPPSPALQRIVYRVVQEGLTNTVRHAGAQRVHVRIARRDGSISVEVHDDGSGLRGAAVGSGLRGMRERVEAAGGTLTLTDDGGLLVRALLPEAFDERDGR</sequence>
<keyword evidence="10" id="KW-0812">Transmembrane</keyword>
<dbReference type="InterPro" id="IPR050482">
    <property type="entry name" value="Sensor_HK_TwoCompSys"/>
</dbReference>
<evidence type="ECO:0000256" key="10">
    <source>
        <dbReference type="SAM" id="Phobius"/>
    </source>
</evidence>
<evidence type="ECO:0000313" key="13">
    <source>
        <dbReference type="Proteomes" id="UP001202922"/>
    </source>
</evidence>
<evidence type="ECO:0000256" key="4">
    <source>
        <dbReference type="ARBA" id="ARBA00022679"/>
    </source>
</evidence>
<protein>
    <recommendedName>
        <fullName evidence="2">histidine kinase</fullName>
        <ecNumber evidence="2">2.7.13.3</ecNumber>
    </recommendedName>
</protein>
<dbReference type="SMART" id="SM00387">
    <property type="entry name" value="HATPase_c"/>
    <property type="match status" value="1"/>
</dbReference>
<organism evidence="12 13">
    <name type="scientific">Sinomonas terrae</name>
    <dbReference type="NCBI Taxonomy" id="2908838"/>
    <lineage>
        <taxon>Bacteria</taxon>
        <taxon>Bacillati</taxon>
        <taxon>Actinomycetota</taxon>
        <taxon>Actinomycetes</taxon>
        <taxon>Micrococcales</taxon>
        <taxon>Micrococcaceae</taxon>
        <taxon>Sinomonas</taxon>
    </lineage>
</organism>
<feature type="transmembrane region" description="Helical" evidence="10">
    <location>
        <begin position="67"/>
        <end position="85"/>
    </location>
</feature>
<evidence type="ECO:0000256" key="1">
    <source>
        <dbReference type="ARBA" id="ARBA00000085"/>
    </source>
</evidence>
<dbReference type="Pfam" id="PF02518">
    <property type="entry name" value="HATPase_c"/>
    <property type="match status" value="1"/>
</dbReference>
<dbReference type="PANTHER" id="PTHR24421:SF10">
    <property type="entry name" value="NITRATE_NITRITE SENSOR PROTEIN NARQ"/>
    <property type="match status" value="1"/>
</dbReference>
<keyword evidence="5" id="KW-0547">Nucleotide-binding</keyword>
<evidence type="ECO:0000256" key="3">
    <source>
        <dbReference type="ARBA" id="ARBA00022553"/>
    </source>
</evidence>
<keyword evidence="10" id="KW-0472">Membrane</keyword>
<gene>
    <name evidence="12" type="ORF">L0M17_15010</name>
</gene>
<dbReference type="PANTHER" id="PTHR24421">
    <property type="entry name" value="NITRATE/NITRITE SENSOR PROTEIN NARX-RELATED"/>
    <property type="match status" value="1"/>
</dbReference>
<feature type="transmembrane region" description="Helical" evidence="10">
    <location>
        <begin position="34"/>
        <end position="55"/>
    </location>
</feature>
<dbReference type="InterPro" id="IPR011712">
    <property type="entry name" value="Sig_transdc_His_kin_sub3_dim/P"/>
</dbReference>
<keyword evidence="4" id="KW-0808">Transferase</keyword>
<reference evidence="12 13" key="1">
    <citation type="submission" date="2022-03" db="EMBL/GenBank/DDBJ databases">
        <title>Sinomonas sp. isolated from a soil.</title>
        <authorList>
            <person name="Han J."/>
            <person name="Kim D.-U."/>
        </authorList>
    </citation>
    <scope>NUCLEOTIDE SEQUENCE [LARGE SCALE GENOMIC DNA]</scope>
    <source>
        <strain evidence="12 13">5-5</strain>
    </source>
</reference>
<feature type="transmembrane region" description="Helical" evidence="10">
    <location>
        <begin position="91"/>
        <end position="118"/>
    </location>
</feature>
<proteinExistence type="predicted"/>
<keyword evidence="13" id="KW-1185">Reference proteome</keyword>
<keyword evidence="3" id="KW-0597">Phosphoprotein</keyword>
<dbReference type="Gene3D" id="1.20.5.1930">
    <property type="match status" value="1"/>
</dbReference>
<dbReference type="EMBL" id="JAKZBV010000001">
    <property type="protein sequence ID" value="MCH6471268.1"/>
    <property type="molecule type" value="Genomic_DNA"/>
</dbReference>
<dbReference type="InterPro" id="IPR003594">
    <property type="entry name" value="HATPase_dom"/>
</dbReference>
<evidence type="ECO:0000256" key="9">
    <source>
        <dbReference type="SAM" id="MobiDB-lite"/>
    </source>
</evidence>
<name>A0ABS9U3J7_9MICC</name>
<evidence type="ECO:0000256" key="8">
    <source>
        <dbReference type="ARBA" id="ARBA00023012"/>
    </source>
</evidence>
<dbReference type="Gene3D" id="3.30.565.10">
    <property type="entry name" value="Histidine kinase-like ATPase, C-terminal domain"/>
    <property type="match status" value="1"/>
</dbReference>
<feature type="domain" description="Histidine kinase/HSP90-like ATPase" evidence="11">
    <location>
        <begin position="301"/>
        <end position="389"/>
    </location>
</feature>